<feature type="chain" id="PRO_5046929241" evidence="1">
    <location>
        <begin position="21"/>
        <end position="76"/>
    </location>
</feature>
<reference evidence="2 3" key="1">
    <citation type="submission" date="2022-05" db="EMBL/GenBank/DDBJ databases">
        <authorList>
            <consortium name="Genoscope - CEA"/>
            <person name="William W."/>
        </authorList>
    </citation>
    <scope>NUCLEOTIDE SEQUENCE [LARGE SCALE GENOMIC DNA]</scope>
</reference>
<keyword evidence="1" id="KW-0732">Signal</keyword>
<dbReference type="Proteomes" id="UP001159405">
    <property type="component" value="Unassembled WGS sequence"/>
</dbReference>
<evidence type="ECO:0000313" key="2">
    <source>
        <dbReference type="EMBL" id="CAH3149331.1"/>
    </source>
</evidence>
<name>A0ABN8PV19_9CNID</name>
<keyword evidence="3" id="KW-1185">Reference proteome</keyword>
<dbReference type="EMBL" id="CALNXK010000086">
    <property type="protein sequence ID" value="CAH3149331.1"/>
    <property type="molecule type" value="Genomic_DNA"/>
</dbReference>
<proteinExistence type="predicted"/>
<evidence type="ECO:0000256" key="1">
    <source>
        <dbReference type="SAM" id="SignalP"/>
    </source>
</evidence>
<evidence type="ECO:0000313" key="3">
    <source>
        <dbReference type="Proteomes" id="UP001159405"/>
    </source>
</evidence>
<protein>
    <submittedName>
        <fullName evidence="2">Uncharacterized protein</fullName>
    </submittedName>
</protein>
<feature type="signal peptide" evidence="1">
    <location>
        <begin position="1"/>
        <end position="20"/>
    </location>
</feature>
<gene>
    <name evidence="2" type="ORF">PLOB_00047077</name>
</gene>
<organism evidence="2 3">
    <name type="scientific">Porites lobata</name>
    <dbReference type="NCBI Taxonomy" id="104759"/>
    <lineage>
        <taxon>Eukaryota</taxon>
        <taxon>Metazoa</taxon>
        <taxon>Cnidaria</taxon>
        <taxon>Anthozoa</taxon>
        <taxon>Hexacorallia</taxon>
        <taxon>Scleractinia</taxon>
        <taxon>Fungiina</taxon>
        <taxon>Poritidae</taxon>
        <taxon>Porites</taxon>
    </lineage>
</organism>
<comment type="caution">
    <text evidence="2">The sequence shown here is derived from an EMBL/GenBank/DDBJ whole genome shotgun (WGS) entry which is preliminary data.</text>
</comment>
<sequence length="76" mass="8457">MKWCFVLLALISVSFQSAGGRPVTAGDCVQCTGYLPQCNLPGLFGFPKCTMSFEKCKFNKPRPFRPGILQLETDCY</sequence>
<accession>A0ABN8PV19</accession>